<keyword evidence="2" id="KW-0472">Membrane</keyword>
<proteinExistence type="predicted"/>
<comment type="caution">
    <text evidence="3">The sequence shown here is derived from an EMBL/GenBank/DDBJ whole genome shotgun (WGS) entry which is preliminary data.</text>
</comment>
<dbReference type="EMBL" id="MFAF01000023">
    <property type="protein sequence ID" value="OGD78851.1"/>
    <property type="molecule type" value="Genomic_DNA"/>
</dbReference>
<gene>
    <name evidence="3" type="ORF">A2Y64_01215</name>
</gene>
<evidence type="ECO:0000256" key="2">
    <source>
        <dbReference type="SAM" id="Phobius"/>
    </source>
</evidence>
<evidence type="ECO:0000313" key="4">
    <source>
        <dbReference type="Proteomes" id="UP000177187"/>
    </source>
</evidence>
<organism evidence="3 4">
    <name type="scientific">Candidatus Coatesbacteria bacterium RBG_13_66_14</name>
    <dbReference type="NCBI Taxonomy" id="1817816"/>
    <lineage>
        <taxon>Bacteria</taxon>
        <taxon>Candidatus Coatesiibacteriota</taxon>
    </lineage>
</organism>
<evidence type="ECO:0000256" key="1">
    <source>
        <dbReference type="SAM" id="Coils"/>
    </source>
</evidence>
<dbReference type="Proteomes" id="UP000177187">
    <property type="component" value="Unassembled WGS sequence"/>
</dbReference>
<evidence type="ECO:0000313" key="3">
    <source>
        <dbReference type="EMBL" id="OGD78851.1"/>
    </source>
</evidence>
<feature type="coiled-coil region" evidence="1">
    <location>
        <begin position="187"/>
        <end position="214"/>
    </location>
</feature>
<sequence>MLEPWQKRAVFRRAFLGASRLTLLVALLGAAVVFNFVLAWFWPSVGLLAVAVIGYVVWSVSDTGRPVHIARSVLREISGLSGLSHRFKSRLAVIERVFTNFWEKTDGLDEEIIGETRREALRALLALTSRLRAVGLADRVNRDARRVGKASDRAEAMVAAAVDEVERFIEMLNRTAVAAAEVLLASREEALERMTRAAEELALWQKSLAEAKIELDESGL</sequence>
<keyword evidence="1" id="KW-0175">Coiled coil</keyword>
<dbReference type="AlphaFoldDB" id="A0A1F5FGY7"/>
<keyword evidence="2" id="KW-1133">Transmembrane helix</keyword>
<keyword evidence="2" id="KW-0812">Transmembrane</keyword>
<feature type="transmembrane region" description="Helical" evidence="2">
    <location>
        <begin position="21"/>
        <end position="38"/>
    </location>
</feature>
<reference evidence="3 4" key="1">
    <citation type="journal article" date="2016" name="Nat. Commun.">
        <title>Thousands of microbial genomes shed light on interconnected biogeochemical processes in an aquifer system.</title>
        <authorList>
            <person name="Anantharaman K."/>
            <person name="Brown C.T."/>
            <person name="Hug L.A."/>
            <person name="Sharon I."/>
            <person name="Castelle C.J."/>
            <person name="Probst A.J."/>
            <person name="Thomas B.C."/>
            <person name="Singh A."/>
            <person name="Wilkins M.J."/>
            <person name="Karaoz U."/>
            <person name="Brodie E.L."/>
            <person name="Williams K.H."/>
            <person name="Hubbard S.S."/>
            <person name="Banfield J.F."/>
        </authorList>
    </citation>
    <scope>NUCLEOTIDE SEQUENCE [LARGE SCALE GENOMIC DNA]</scope>
</reference>
<protein>
    <submittedName>
        <fullName evidence="3">Uncharacterized protein</fullName>
    </submittedName>
</protein>
<accession>A0A1F5FGY7</accession>
<name>A0A1F5FGY7_9BACT</name>